<comment type="caution">
    <text evidence="1">The sequence shown here is derived from an EMBL/GenBank/DDBJ whole genome shotgun (WGS) entry which is preliminary data.</text>
</comment>
<protein>
    <recommendedName>
        <fullName evidence="3">Fibronectin type-III domain-containing protein</fullName>
    </recommendedName>
</protein>
<keyword evidence="2" id="KW-1185">Reference proteome</keyword>
<evidence type="ECO:0000313" key="1">
    <source>
        <dbReference type="EMBL" id="KAL3418719.1"/>
    </source>
</evidence>
<reference evidence="1 2" key="1">
    <citation type="submission" date="2024-06" db="EMBL/GenBank/DDBJ databases">
        <title>Complete genome of Phlyctema vagabunda strain 19-DSS-EL-015.</title>
        <authorList>
            <person name="Fiorenzani C."/>
        </authorList>
    </citation>
    <scope>NUCLEOTIDE SEQUENCE [LARGE SCALE GENOMIC DNA]</scope>
    <source>
        <strain evidence="1 2">19-DSS-EL-015</strain>
    </source>
</reference>
<dbReference type="PANTHER" id="PTHR35040">
    <property type="match status" value="1"/>
</dbReference>
<dbReference type="EMBL" id="JBFCZG010000009">
    <property type="protein sequence ID" value="KAL3418719.1"/>
    <property type="molecule type" value="Genomic_DNA"/>
</dbReference>
<dbReference type="Proteomes" id="UP001629113">
    <property type="component" value="Unassembled WGS sequence"/>
</dbReference>
<accession>A0ABR4P5Z6</accession>
<organism evidence="1 2">
    <name type="scientific">Phlyctema vagabunda</name>
    <dbReference type="NCBI Taxonomy" id="108571"/>
    <lineage>
        <taxon>Eukaryota</taxon>
        <taxon>Fungi</taxon>
        <taxon>Dikarya</taxon>
        <taxon>Ascomycota</taxon>
        <taxon>Pezizomycotina</taxon>
        <taxon>Leotiomycetes</taxon>
        <taxon>Helotiales</taxon>
        <taxon>Dermateaceae</taxon>
        <taxon>Phlyctema</taxon>
    </lineage>
</organism>
<proteinExistence type="predicted"/>
<dbReference type="InterPro" id="IPR021986">
    <property type="entry name" value="Spherulin4"/>
</dbReference>
<dbReference type="InterPro" id="IPR013783">
    <property type="entry name" value="Ig-like_fold"/>
</dbReference>
<evidence type="ECO:0000313" key="2">
    <source>
        <dbReference type="Proteomes" id="UP001629113"/>
    </source>
</evidence>
<gene>
    <name evidence="1" type="ORF">PVAG01_10435</name>
</gene>
<name>A0ABR4P5Z6_9HELO</name>
<dbReference type="Gene3D" id="2.60.40.10">
    <property type="entry name" value="Immunoglobulins"/>
    <property type="match status" value="1"/>
</dbReference>
<dbReference type="PANTHER" id="PTHR35040:SF7">
    <property type="entry name" value="FIBRONECTIN TYPE-III DOMAIN-CONTAINING PROTEIN-RELATED"/>
    <property type="match status" value="1"/>
</dbReference>
<evidence type="ECO:0008006" key="3">
    <source>
        <dbReference type="Google" id="ProtNLM"/>
    </source>
</evidence>
<sequence length="442" mass="46144">MTTMSESTVSTNLAVWTAIQTSYLDVITVTTTDTNDVTFTSASTQYMSFVTTTTGAAGTAPTALIVAAVIAPASIAPLQPIVDIASGKTVAALGTEILSALAKEGILLTTPAPDVTAIVDPPYPDYLDFQVPIFASEPTPTSDDFAPTQVPPEGQQIALVSYINPIGDPAAWQRIFTYDSDKVSVLVANVLNGPDYVVNPNWKSVIDQAAAQGETMIGYVRTAAQALNKMSTSVTSYMATVSAALLLMKAGQNAVPIIFTQIYTHISTIIRSHIVYKLPQDQVATVSALAFSRYAGLLEVTDDDQPNPYDTLPNEAYMQAAIGAIAGDQPNITEPAEATGSYVAGLSNDDVVSSSDYSSVTLVWSPVGDSLGYAVYQDGVQVLELPATMTRATIGMIDPGTANIAFEVRTVLASGSGGTSLSMSASTMSLPSSGAITNVGFT</sequence>